<gene>
    <name evidence="2" type="ORF">H2O73_03790</name>
</gene>
<protein>
    <submittedName>
        <fullName evidence="2">Uncharacterized protein</fullName>
    </submittedName>
</protein>
<keyword evidence="1" id="KW-0812">Transmembrane</keyword>
<feature type="transmembrane region" description="Helical" evidence="1">
    <location>
        <begin position="245"/>
        <end position="264"/>
    </location>
</feature>
<organism evidence="2 3">
    <name type="scientific">Vibrio marinisediminis</name>
    <dbReference type="NCBI Taxonomy" id="2758441"/>
    <lineage>
        <taxon>Bacteria</taxon>
        <taxon>Pseudomonadati</taxon>
        <taxon>Pseudomonadota</taxon>
        <taxon>Gammaproteobacteria</taxon>
        <taxon>Vibrionales</taxon>
        <taxon>Vibrionaceae</taxon>
        <taxon>Vibrio</taxon>
    </lineage>
</organism>
<keyword evidence="1" id="KW-1133">Transmembrane helix</keyword>
<evidence type="ECO:0000313" key="3">
    <source>
        <dbReference type="Proteomes" id="UP000571701"/>
    </source>
</evidence>
<name>A0A7W2FNZ5_9VIBR</name>
<evidence type="ECO:0000256" key="1">
    <source>
        <dbReference type="SAM" id="Phobius"/>
    </source>
</evidence>
<accession>A0A7W2FNZ5</accession>
<feature type="transmembrane region" description="Helical" evidence="1">
    <location>
        <begin position="12"/>
        <end position="33"/>
    </location>
</feature>
<proteinExistence type="predicted"/>
<dbReference type="RefSeq" id="WP_182106664.1">
    <property type="nucleotide sequence ID" value="NZ_JACFYF010000001.1"/>
</dbReference>
<dbReference type="AlphaFoldDB" id="A0A7W2FNZ5"/>
<keyword evidence="3" id="KW-1185">Reference proteome</keyword>
<feature type="transmembrane region" description="Helical" evidence="1">
    <location>
        <begin position="206"/>
        <end position="225"/>
    </location>
</feature>
<sequence>MLDSIFNFFNQGWVGSLIGLLGIILGIVGIFSYKISKSAAKPAYQKTSLRLLGREEDNLPDDVTVTYKGLEVQRLTKTTLVVWNNGTEVLDGDAILQRDPLRLEFEDGTNILSYKILKSNRTTNEFTLNKCEQNENRLVVNFLYLDPNDGVTIEILHDSKARYPKFKGTIKGHPKCFEDLGGVVFFGRKITRKSGPLGLIYSNFKLFMLIPILMGIGAVLLGTQPEFLMGLLGKKGGDSSVGTKWEMVIVGFLYIILPAVLLLMTRAKYPKSLKPIDIDP</sequence>
<reference evidence="2 3" key="1">
    <citation type="submission" date="2020-07" db="EMBL/GenBank/DDBJ databases">
        <title>Vibrio marinisediminis sp. nov., isolated from marine sediment.</title>
        <authorList>
            <person name="Ji X."/>
        </authorList>
    </citation>
    <scope>NUCLEOTIDE SEQUENCE [LARGE SCALE GENOMIC DNA]</scope>
    <source>
        <strain evidence="2 3">404</strain>
    </source>
</reference>
<comment type="caution">
    <text evidence="2">The sequence shown here is derived from an EMBL/GenBank/DDBJ whole genome shotgun (WGS) entry which is preliminary data.</text>
</comment>
<dbReference type="Proteomes" id="UP000571701">
    <property type="component" value="Unassembled WGS sequence"/>
</dbReference>
<dbReference type="EMBL" id="JACFYF010000001">
    <property type="protein sequence ID" value="MBA5761457.1"/>
    <property type="molecule type" value="Genomic_DNA"/>
</dbReference>
<keyword evidence="1" id="KW-0472">Membrane</keyword>
<evidence type="ECO:0000313" key="2">
    <source>
        <dbReference type="EMBL" id="MBA5761457.1"/>
    </source>
</evidence>